<dbReference type="KEGG" id="cpas:Clopa_1109"/>
<keyword evidence="2" id="KW-1133">Transmembrane helix</keyword>
<dbReference type="PATRIC" id="fig|86416.3.peg.1106"/>
<keyword evidence="2" id="KW-0812">Transmembrane</keyword>
<dbReference type="STRING" id="86416.Clopa_1109"/>
<evidence type="ECO:0000313" key="3">
    <source>
        <dbReference type="EMBL" id="AGK96108.1"/>
    </source>
</evidence>
<evidence type="ECO:0000313" key="4">
    <source>
        <dbReference type="Proteomes" id="UP000013523"/>
    </source>
</evidence>
<feature type="coiled-coil region" evidence="1">
    <location>
        <begin position="35"/>
        <end position="62"/>
    </location>
</feature>
<name>R4K0M1_CLOPA</name>
<dbReference type="Proteomes" id="UP000013523">
    <property type="component" value="Chromosome"/>
</dbReference>
<keyword evidence="4" id="KW-1185">Reference proteome</keyword>
<protein>
    <recommendedName>
        <fullName evidence="5">DUF4083 domain-containing protein</fullName>
    </recommendedName>
</protein>
<keyword evidence="1" id="KW-0175">Coiled coil</keyword>
<feature type="transmembrane region" description="Helical" evidence="2">
    <location>
        <begin position="12"/>
        <end position="35"/>
    </location>
</feature>
<evidence type="ECO:0000256" key="2">
    <source>
        <dbReference type="SAM" id="Phobius"/>
    </source>
</evidence>
<gene>
    <name evidence="3" type="ORF">Clopa_1109</name>
</gene>
<dbReference type="HOGENOM" id="CLU_210169_0_0_9"/>
<organism evidence="3 4">
    <name type="scientific">Clostridium pasteurianum BC1</name>
    <dbReference type="NCBI Taxonomy" id="86416"/>
    <lineage>
        <taxon>Bacteria</taxon>
        <taxon>Bacillati</taxon>
        <taxon>Bacillota</taxon>
        <taxon>Clostridia</taxon>
        <taxon>Eubacteriales</taxon>
        <taxon>Clostridiaceae</taxon>
        <taxon>Clostridium</taxon>
    </lineage>
</organism>
<dbReference type="AlphaFoldDB" id="R4K0M1"/>
<accession>R4K0M1</accession>
<reference evidence="3 4" key="1">
    <citation type="submission" date="2012-01" db="EMBL/GenBank/DDBJ databases">
        <title>Complete sequence of chromosome of Clostridium pasteurianum BC1.</title>
        <authorList>
            <consortium name="US DOE Joint Genome Institute"/>
            <person name="Lucas S."/>
            <person name="Han J."/>
            <person name="Lapidus A."/>
            <person name="Cheng J.-F."/>
            <person name="Goodwin L."/>
            <person name="Pitluck S."/>
            <person name="Peters L."/>
            <person name="Mikhailova N."/>
            <person name="Teshima H."/>
            <person name="Detter J.C."/>
            <person name="Han C."/>
            <person name="Tapia R."/>
            <person name="Land M."/>
            <person name="Hauser L."/>
            <person name="Kyrpides N."/>
            <person name="Ivanova N."/>
            <person name="Pagani I."/>
            <person name="Dunn J."/>
            <person name="Taghavi S."/>
            <person name="Francis A."/>
            <person name="van der Lelie D."/>
            <person name="Woyke T."/>
        </authorList>
    </citation>
    <scope>NUCLEOTIDE SEQUENCE [LARGE SCALE GENOMIC DNA]</scope>
    <source>
        <strain evidence="3 4">BC1</strain>
    </source>
</reference>
<evidence type="ECO:0008006" key="5">
    <source>
        <dbReference type="Google" id="ProtNLM"/>
    </source>
</evidence>
<sequence>MKKGEICLEINYFTVINFLILFALIVGAYIVIRAVKNFINKNKEMDKKIDDILDKLEDKDNSK</sequence>
<keyword evidence="2" id="KW-0472">Membrane</keyword>
<dbReference type="EMBL" id="CP003261">
    <property type="protein sequence ID" value="AGK96108.1"/>
    <property type="molecule type" value="Genomic_DNA"/>
</dbReference>
<proteinExistence type="predicted"/>
<evidence type="ECO:0000256" key="1">
    <source>
        <dbReference type="SAM" id="Coils"/>
    </source>
</evidence>